<feature type="transmembrane region" description="Helical" evidence="1">
    <location>
        <begin position="12"/>
        <end position="31"/>
    </location>
</feature>
<dbReference type="Pfam" id="PF04173">
    <property type="entry name" value="DoxD"/>
    <property type="match status" value="1"/>
</dbReference>
<dbReference type="RefSeq" id="WP_126619992.1">
    <property type="nucleotide sequence ID" value="NZ_CP034563.1"/>
</dbReference>
<feature type="domain" description="Thiosulphate:quinone oxidoreductase small subunit DoxA" evidence="3">
    <location>
        <begin position="205"/>
        <end position="325"/>
    </location>
</feature>
<organism evidence="4 5">
    <name type="scientific">Flammeovirga pectinis</name>
    <dbReference type="NCBI Taxonomy" id="2494373"/>
    <lineage>
        <taxon>Bacteria</taxon>
        <taxon>Pseudomonadati</taxon>
        <taxon>Bacteroidota</taxon>
        <taxon>Cytophagia</taxon>
        <taxon>Cytophagales</taxon>
        <taxon>Flammeovirgaceae</taxon>
        <taxon>Flammeovirga</taxon>
    </lineage>
</organism>
<gene>
    <name evidence="4" type="ORF">EI427_24395</name>
</gene>
<accession>A0A3S9PAS7</accession>
<evidence type="ECO:0000313" key="4">
    <source>
        <dbReference type="EMBL" id="AZQ65355.1"/>
    </source>
</evidence>
<dbReference type="PANTHER" id="PTHR39157:SF1">
    <property type="entry name" value="DOXX FAMILY PROTEIN"/>
    <property type="match status" value="1"/>
</dbReference>
<dbReference type="EMBL" id="CP034563">
    <property type="protein sequence ID" value="AZQ65355.1"/>
    <property type="molecule type" value="Genomic_DNA"/>
</dbReference>
<keyword evidence="1" id="KW-0472">Membrane</keyword>
<evidence type="ECO:0000256" key="1">
    <source>
        <dbReference type="SAM" id="Phobius"/>
    </source>
</evidence>
<keyword evidence="1" id="KW-1133">Transmembrane helix</keyword>
<sequence length="330" mass="37211">MKNTKIVGGLLLPFRLVTSWLFLSAVLRRLFLNPAKHDMESPMWIGHKINTFYPHANGIFQDVLGYLVVNPTEMNWFTYVFTYSELLVGILLLFGFFSRFTGAFLLSLAIGLMHTAGWLGPTCLDEWQIASLLGTVGGVLLLFGSGDYSLDSYLTNKYPKLVSNRIWLYGTQLTELTSSKYYKNTIIGFSIVALLYVMGTNQLLHGGVWGTLHNFSTKPNIEISNIESNATTLSFDTFRDKGPETYGAFVVEINIYNKMNQLIHSVQGSDFDEVNISNYYLNKVFFNERSIVFPLGGKAQLSLEIPNKIVDNIRTIELVDISGKKFVMNL</sequence>
<dbReference type="Pfam" id="PF07680">
    <property type="entry name" value="DoxA"/>
    <property type="match status" value="1"/>
</dbReference>
<feature type="transmembrane region" description="Helical" evidence="1">
    <location>
        <begin position="127"/>
        <end position="150"/>
    </location>
</feature>
<keyword evidence="1" id="KW-0812">Transmembrane</keyword>
<protein>
    <submittedName>
        <fullName evidence="4">DoxX family membrane protein</fullName>
    </submittedName>
</protein>
<dbReference type="PANTHER" id="PTHR39157">
    <property type="entry name" value="INTEGRAL MEMBRANE PROTEIN-RELATED"/>
    <property type="match status" value="1"/>
</dbReference>
<dbReference type="OrthoDB" id="9790967at2"/>
<feature type="transmembrane region" description="Helical" evidence="1">
    <location>
        <begin position="103"/>
        <end position="121"/>
    </location>
</feature>
<dbReference type="InterPro" id="IPR007301">
    <property type="entry name" value="DoxD"/>
</dbReference>
<proteinExistence type="predicted"/>
<dbReference type="AlphaFoldDB" id="A0A3S9PAS7"/>
<keyword evidence="5" id="KW-1185">Reference proteome</keyword>
<evidence type="ECO:0000313" key="5">
    <source>
        <dbReference type="Proteomes" id="UP000267268"/>
    </source>
</evidence>
<name>A0A3S9PAS7_9BACT</name>
<evidence type="ECO:0000259" key="2">
    <source>
        <dbReference type="Pfam" id="PF04173"/>
    </source>
</evidence>
<evidence type="ECO:0000259" key="3">
    <source>
        <dbReference type="Pfam" id="PF07680"/>
    </source>
</evidence>
<feature type="domain" description="TQO small subunit DoxD" evidence="2">
    <location>
        <begin position="12"/>
        <end position="169"/>
    </location>
</feature>
<reference evidence="4 5" key="1">
    <citation type="submission" date="2018-12" db="EMBL/GenBank/DDBJ databases">
        <title>Flammeovirga pectinis sp. nov., isolated from the gut of the Korean scallop, Patinopecten yessoensis.</title>
        <authorList>
            <person name="Bae J.-W."/>
            <person name="Jeong Y.-S."/>
            <person name="Kang W."/>
        </authorList>
    </citation>
    <scope>NUCLEOTIDE SEQUENCE [LARGE SCALE GENOMIC DNA]</scope>
    <source>
        <strain evidence="4 5">L12M1</strain>
    </source>
</reference>
<dbReference type="InterPro" id="IPR011636">
    <property type="entry name" value="DoxA"/>
</dbReference>
<dbReference type="Proteomes" id="UP000267268">
    <property type="component" value="Chromosome 2"/>
</dbReference>
<feature type="transmembrane region" description="Helical" evidence="1">
    <location>
        <begin position="76"/>
        <end position="96"/>
    </location>
</feature>
<dbReference type="KEGG" id="fll:EI427_24395"/>